<dbReference type="EMBL" id="BPLQ01002057">
    <property type="protein sequence ID" value="GIX88341.1"/>
    <property type="molecule type" value="Genomic_DNA"/>
</dbReference>
<evidence type="ECO:0000313" key="3">
    <source>
        <dbReference type="Proteomes" id="UP001054837"/>
    </source>
</evidence>
<sequence>MRGHAKNRLQIPKAGDRGGTLGAIRLRERKPKCTDLFPLNAFPLETRIKINNNGITTEMGSTERFLKAARMLEMRGHTKNRLQNPKAGGREGTFGGVDGGG</sequence>
<proteinExistence type="predicted"/>
<evidence type="ECO:0000313" key="2">
    <source>
        <dbReference type="EMBL" id="GIX88341.1"/>
    </source>
</evidence>
<protein>
    <submittedName>
        <fullName evidence="2">Uncharacterized protein</fullName>
    </submittedName>
</protein>
<name>A0AAV4NWJ1_9ARAC</name>
<feature type="region of interest" description="Disordered" evidence="1">
    <location>
        <begin position="1"/>
        <end position="20"/>
    </location>
</feature>
<evidence type="ECO:0000256" key="1">
    <source>
        <dbReference type="SAM" id="MobiDB-lite"/>
    </source>
</evidence>
<gene>
    <name evidence="2" type="ORF">CDAR_496411</name>
</gene>
<reference evidence="2 3" key="1">
    <citation type="submission" date="2021-06" db="EMBL/GenBank/DDBJ databases">
        <title>Caerostris darwini draft genome.</title>
        <authorList>
            <person name="Kono N."/>
            <person name="Arakawa K."/>
        </authorList>
    </citation>
    <scope>NUCLEOTIDE SEQUENCE [LARGE SCALE GENOMIC DNA]</scope>
</reference>
<accession>A0AAV4NWJ1</accession>
<organism evidence="2 3">
    <name type="scientific">Caerostris darwini</name>
    <dbReference type="NCBI Taxonomy" id="1538125"/>
    <lineage>
        <taxon>Eukaryota</taxon>
        <taxon>Metazoa</taxon>
        <taxon>Ecdysozoa</taxon>
        <taxon>Arthropoda</taxon>
        <taxon>Chelicerata</taxon>
        <taxon>Arachnida</taxon>
        <taxon>Araneae</taxon>
        <taxon>Araneomorphae</taxon>
        <taxon>Entelegynae</taxon>
        <taxon>Araneoidea</taxon>
        <taxon>Araneidae</taxon>
        <taxon>Caerostris</taxon>
    </lineage>
</organism>
<comment type="caution">
    <text evidence="2">The sequence shown here is derived from an EMBL/GenBank/DDBJ whole genome shotgun (WGS) entry which is preliminary data.</text>
</comment>
<keyword evidence="3" id="KW-1185">Reference proteome</keyword>
<dbReference type="Proteomes" id="UP001054837">
    <property type="component" value="Unassembled WGS sequence"/>
</dbReference>
<dbReference type="AlphaFoldDB" id="A0AAV4NWJ1"/>
<feature type="compositionally biased region" description="Gly residues" evidence="1">
    <location>
        <begin position="90"/>
        <end position="101"/>
    </location>
</feature>
<feature type="region of interest" description="Disordered" evidence="1">
    <location>
        <begin position="78"/>
        <end position="101"/>
    </location>
</feature>